<keyword evidence="2" id="KW-1185">Reference proteome</keyword>
<dbReference type="EMBL" id="PISE01000011">
    <property type="protein sequence ID" value="PKG24652.1"/>
    <property type="molecule type" value="Genomic_DNA"/>
</dbReference>
<evidence type="ECO:0000313" key="2">
    <source>
        <dbReference type="Proteomes" id="UP000233375"/>
    </source>
</evidence>
<dbReference type="Proteomes" id="UP000233375">
    <property type="component" value="Unassembled WGS sequence"/>
</dbReference>
<name>A0A2N0Z565_9BACI</name>
<evidence type="ECO:0000313" key="1">
    <source>
        <dbReference type="EMBL" id="PKG24652.1"/>
    </source>
</evidence>
<comment type="caution">
    <text evidence="1">The sequence shown here is derived from an EMBL/GenBank/DDBJ whole genome shotgun (WGS) entry which is preliminary data.</text>
</comment>
<sequence>MICTNISSPFSGSIVSESIRVTINGYELLINKPQDLVVKQEGQSLNLCQTSSCFVGLLGTFFVV</sequence>
<protein>
    <submittedName>
        <fullName evidence="1">Uncharacterized protein</fullName>
    </submittedName>
</protein>
<organism evidence="1 2">
    <name type="scientific">Niallia nealsonii</name>
    <dbReference type="NCBI Taxonomy" id="115979"/>
    <lineage>
        <taxon>Bacteria</taxon>
        <taxon>Bacillati</taxon>
        <taxon>Bacillota</taxon>
        <taxon>Bacilli</taxon>
        <taxon>Bacillales</taxon>
        <taxon>Bacillaceae</taxon>
        <taxon>Niallia</taxon>
    </lineage>
</organism>
<proteinExistence type="predicted"/>
<reference evidence="1 2" key="1">
    <citation type="journal article" date="2003" name="Int. J. Syst. Evol. Microbiol.">
        <title>Bacillus nealsonii sp. nov., isolated from a spacecraft-assembly facility, whose spores are gamma-radiation resistant.</title>
        <authorList>
            <person name="Venkateswaran K."/>
            <person name="Kempf M."/>
            <person name="Chen F."/>
            <person name="Satomi M."/>
            <person name="Nicholson W."/>
            <person name="Kern R."/>
        </authorList>
    </citation>
    <scope>NUCLEOTIDE SEQUENCE [LARGE SCALE GENOMIC DNA]</scope>
    <source>
        <strain evidence="1 2">FO-92</strain>
    </source>
</reference>
<accession>A0A2N0Z565</accession>
<dbReference type="AlphaFoldDB" id="A0A2N0Z565"/>
<gene>
    <name evidence="1" type="ORF">CWS01_05180</name>
</gene>